<dbReference type="AlphaFoldDB" id="A0A938X088"/>
<proteinExistence type="predicted"/>
<organism evidence="2 3">
    <name type="scientific">Bifidobacterium pullorum subsp. saeculare</name>
    <dbReference type="NCBI Taxonomy" id="78257"/>
    <lineage>
        <taxon>Bacteria</taxon>
        <taxon>Bacillati</taxon>
        <taxon>Actinomycetota</taxon>
        <taxon>Actinomycetes</taxon>
        <taxon>Bifidobacteriales</taxon>
        <taxon>Bifidobacteriaceae</taxon>
        <taxon>Bifidobacterium</taxon>
    </lineage>
</organism>
<protein>
    <submittedName>
        <fullName evidence="2">Uncharacterized protein</fullName>
    </submittedName>
</protein>
<reference evidence="2" key="2">
    <citation type="journal article" date="2021" name="Sci. Rep.">
        <title>The distribution of antibiotic resistance genes in chicken gut microbiota commensals.</title>
        <authorList>
            <person name="Juricova H."/>
            <person name="Matiasovicova J."/>
            <person name="Kubasova T."/>
            <person name="Cejkova D."/>
            <person name="Rychlik I."/>
        </authorList>
    </citation>
    <scope>NUCLEOTIDE SEQUENCE</scope>
    <source>
        <strain evidence="2">An836</strain>
    </source>
</reference>
<sequence>MNRKHLHIAVTAGLMAALSLGAAAVPAFAEETAPSAVEETTDEGASFAIGIQHDEAMNSLMNLQTPMGVLPHLPESVPIRVNGVMYPSGVKWDEITPDQFTVSGTTVTVEGELTGGDALPDHAQG</sequence>
<evidence type="ECO:0000313" key="2">
    <source>
        <dbReference type="EMBL" id="MBM6700559.1"/>
    </source>
</evidence>
<dbReference type="Proteomes" id="UP000718821">
    <property type="component" value="Unassembled WGS sequence"/>
</dbReference>
<keyword evidence="3" id="KW-1185">Reference proteome</keyword>
<accession>A0A938X088</accession>
<evidence type="ECO:0000256" key="1">
    <source>
        <dbReference type="SAM" id="SignalP"/>
    </source>
</evidence>
<feature type="signal peptide" evidence="1">
    <location>
        <begin position="1"/>
        <end position="29"/>
    </location>
</feature>
<feature type="chain" id="PRO_5037757715" evidence="1">
    <location>
        <begin position="30"/>
        <end position="125"/>
    </location>
</feature>
<reference evidence="2" key="1">
    <citation type="submission" date="2020-08" db="EMBL/GenBank/DDBJ databases">
        <authorList>
            <person name="Cejkova D."/>
            <person name="Kubasova T."/>
            <person name="Jahodarova E."/>
            <person name="Rychlik I."/>
        </authorList>
    </citation>
    <scope>NUCLEOTIDE SEQUENCE</scope>
    <source>
        <strain evidence="2">An836</strain>
    </source>
</reference>
<dbReference type="EMBL" id="JACLYU010000135">
    <property type="protein sequence ID" value="MBM6700559.1"/>
    <property type="molecule type" value="Genomic_DNA"/>
</dbReference>
<keyword evidence="1" id="KW-0732">Signal</keyword>
<feature type="non-terminal residue" evidence="2">
    <location>
        <position position="125"/>
    </location>
</feature>
<name>A0A938X088_9BIFI</name>
<comment type="caution">
    <text evidence="2">The sequence shown here is derived from an EMBL/GenBank/DDBJ whole genome shotgun (WGS) entry which is preliminary data.</text>
</comment>
<gene>
    <name evidence="2" type="ORF">H7U32_09775</name>
</gene>
<evidence type="ECO:0000313" key="3">
    <source>
        <dbReference type="Proteomes" id="UP000718821"/>
    </source>
</evidence>